<dbReference type="Proteomes" id="UP000004848">
    <property type="component" value="Unassembled WGS sequence"/>
</dbReference>
<reference evidence="1 2" key="1">
    <citation type="submission" date="2006-05" db="EMBL/GenBank/DDBJ databases">
        <authorList>
            <person name="King G."/>
            <person name="Ferriera S."/>
            <person name="Johnson J."/>
            <person name="Kravitz S."/>
            <person name="Beeson K."/>
            <person name="Sutton G."/>
            <person name="Rogers Y.-H."/>
            <person name="Friedman R."/>
            <person name="Frazier M."/>
            <person name="Venter J.C."/>
        </authorList>
    </citation>
    <scope>NUCLEOTIDE SEQUENCE [LARGE SCALE GENOMIC DNA]</scope>
    <source>
        <strain evidence="2">ATCC 25650 / DSM 13394 / JCM 20685 / NBRC 16684 / NCIMB 2208 / IAM 12614 / B1</strain>
    </source>
</reference>
<evidence type="ECO:0000313" key="2">
    <source>
        <dbReference type="Proteomes" id="UP000004848"/>
    </source>
</evidence>
<dbReference type="RefSeq" id="WP_006940412.1">
    <property type="nucleotide sequence ID" value="NZ_AAUW01000036.1"/>
</dbReference>
<protein>
    <submittedName>
        <fullName evidence="1">Uncharacterized protein</fullName>
    </submittedName>
</protein>
<dbReference type="EMBL" id="AAUW01000036">
    <property type="protein sequence ID" value="EAV40249.1"/>
    <property type="molecule type" value="Genomic_DNA"/>
</dbReference>
<accession>A0P403</accession>
<evidence type="ECO:0000313" key="1">
    <source>
        <dbReference type="EMBL" id="EAV40249.1"/>
    </source>
</evidence>
<comment type="caution">
    <text evidence="1">The sequence shown here is derived from an EMBL/GenBank/DDBJ whole genome shotgun (WGS) entry which is preliminary data.</text>
</comment>
<dbReference type="AlphaFoldDB" id="A0P403"/>
<name>A0P403_ROSAI</name>
<gene>
    <name evidence="1" type="ORF">SIAM614_00285</name>
</gene>
<proteinExistence type="predicted"/>
<dbReference type="GeneID" id="76830694"/>
<sequence>MTPGKVMGAQELAYGQLEARLSRASVKETTLDFPPLLQSVAA</sequence>
<organism evidence="1 2">
    <name type="scientific">Roseibium aggregatum (strain ATCC 25650 / DSM 13394 / JCM 20685 / NBRC 16684 / NCIMB 2208 / IAM 12614 / B1)</name>
    <name type="common">Stappia aggregata</name>
    <dbReference type="NCBI Taxonomy" id="384765"/>
    <lineage>
        <taxon>Bacteria</taxon>
        <taxon>Pseudomonadati</taxon>
        <taxon>Pseudomonadota</taxon>
        <taxon>Alphaproteobacteria</taxon>
        <taxon>Hyphomicrobiales</taxon>
        <taxon>Stappiaceae</taxon>
        <taxon>Roseibium</taxon>
    </lineage>
</organism>